<accession>A0A2M9ZBN1</accession>
<dbReference type="EMBL" id="JBHILJ010000008">
    <property type="protein sequence ID" value="MFB5737707.1"/>
    <property type="molecule type" value="Genomic_DNA"/>
</dbReference>
<dbReference type="FunFam" id="2.40.50.100:FF:000003">
    <property type="entry name" value="Acetyl-CoA carboxylase biotin carboxyl carrier protein"/>
    <property type="match status" value="1"/>
</dbReference>
<feature type="domain" description="Lipoyl-binding" evidence="2">
    <location>
        <begin position="78"/>
        <end position="158"/>
    </location>
</feature>
<comment type="caution">
    <text evidence="4">The sequence shown here is derived from an EMBL/GenBank/DDBJ whole genome shotgun (WGS) entry which is preliminary data.</text>
</comment>
<dbReference type="Proteomes" id="UP000231912">
    <property type="component" value="Unassembled WGS sequence"/>
</dbReference>
<evidence type="ECO:0000313" key="5">
    <source>
        <dbReference type="Proteomes" id="UP000231912"/>
    </source>
</evidence>
<dbReference type="PROSITE" id="PS50968">
    <property type="entry name" value="BIOTINYL_LIPOYL"/>
    <property type="match status" value="1"/>
</dbReference>
<evidence type="ECO:0000256" key="1">
    <source>
        <dbReference type="ARBA" id="ARBA00023267"/>
    </source>
</evidence>
<dbReference type="PROSITE" id="PS00188">
    <property type="entry name" value="BIOTIN"/>
    <property type="match status" value="1"/>
</dbReference>
<dbReference type="InterPro" id="IPR000089">
    <property type="entry name" value="Biotin_lipoyl"/>
</dbReference>
<name>A0A2M9ZBN1_9LEPT</name>
<evidence type="ECO:0000313" key="3">
    <source>
        <dbReference type="EMBL" id="MFB5737707.1"/>
    </source>
</evidence>
<dbReference type="InterPro" id="IPR050709">
    <property type="entry name" value="Biotin_Carboxyl_Carrier/Decarb"/>
</dbReference>
<dbReference type="InterPro" id="IPR011053">
    <property type="entry name" value="Single_hybrid_motif"/>
</dbReference>
<keyword evidence="1" id="KW-0092">Biotin</keyword>
<keyword evidence="6" id="KW-1185">Reference proteome</keyword>
<reference evidence="3 6" key="2">
    <citation type="submission" date="2024-09" db="EMBL/GenBank/DDBJ databases">
        <title>Taxonomic and Genotyping Characterization of Leptospira Strains isolated from Multiple Sources in Colombia highlights the importance of intermediate species.</title>
        <authorList>
            <person name="Torres Higuera L."/>
            <person name="Rojas Tapias D."/>
            <person name="Jimenez Velasquez S."/>
            <person name="Renjifo Ibanez C."/>
        </authorList>
    </citation>
    <scope>NUCLEOTIDE SEQUENCE [LARGE SCALE GENOMIC DNA]</scope>
    <source>
        <strain evidence="3 6">Lep080</strain>
    </source>
</reference>
<dbReference type="AlphaFoldDB" id="A0A2M9ZBN1"/>
<dbReference type="SUPFAM" id="SSF51230">
    <property type="entry name" value="Single hybrid motif"/>
    <property type="match status" value="1"/>
</dbReference>
<dbReference type="Gene3D" id="2.40.50.100">
    <property type="match status" value="1"/>
</dbReference>
<dbReference type="RefSeq" id="WP_100759214.1">
    <property type="nucleotide sequence ID" value="NZ_JBHILI010000009.1"/>
</dbReference>
<dbReference type="CDD" id="cd06850">
    <property type="entry name" value="biotinyl_domain"/>
    <property type="match status" value="1"/>
</dbReference>
<dbReference type="Pfam" id="PF00364">
    <property type="entry name" value="Biotin_lipoyl"/>
    <property type="match status" value="1"/>
</dbReference>
<sequence>MSRFYRLRWKEKEYAVELGDNSSRIFDPENGWESILTHYSWTKEKEGHYSLPDGSLALVKSGKLYIHTRGKTFQFVLKGKDSVSGEAAQFEIKSPMPGKIIKMEVKKGDKVRKGQTLAVVEAMKMEHALKSGLDAEVEEILSSPGEIVSQDQMLLKLR</sequence>
<dbReference type="Proteomes" id="UP001580391">
    <property type="component" value="Unassembled WGS sequence"/>
</dbReference>
<gene>
    <name evidence="3" type="ORF">ACE5IX_14380</name>
    <name evidence="4" type="ORF">CH371_12295</name>
</gene>
<proteinExistence type="predicted"/>
<evidence type="ECO:0000313" key="4">
    <source>
        <dbReference type="EMBL" id="PJZ65782.1"/>
    </source>
</evidence>
<dbReference type="PANTHER" id="PTHR45266:SF3">
    <property type="entry name" value="OXALOACETATE DECARBOXYLASE ALPHA CHAIN"/>
    <property type="match status" value="1"/>
</dbReference>
<dbReference type="EMBL" id="NPDT01000004">
    <property type="protein sequence ID" value="PJZ65782.1"/>
    <property type="molecule type" value="Genomic_DNA"/>
</dbReference>
<evidence type="ECO:0000313" key="6">
    <source>
        <dbReference type="Proteomes" id="UP001580391"/>
    </source>
</evidence>
<evidence type="ECO:0000259" key="2">
    <source>
        <dbReference type="PROSITE" id="PS50968"/>
    </source>
</evidence>
<dbReference type="InterPro" id="IPR001882">
    <property type="entry name" value="Biotin_BS"/>
</dbReference>
<protein>
    <submittedName>
        <fullName evidence="4">Acetyl-CoA carboxylase biotin carboxyl carrier protein subunit</fullName>
    </submittedName>
</protein>
<reference evidence="4 5" key="1">
    <citation type="submission" date="2017-07" db="EMBL/GenBank/DDBJ databases">
        <title>Leptospira spp. isolated from tropical soils.</title>
        <authorList>
            <person name="Thibeaux R."/>
            <person name="Iraola G."/>
            <person name="Ferres I."/>
            <person name="Bierque E."/>
            <person name="Girault D."/>
            <person name="Soupe-Gilbert M.-E."/>
            <person name="Picardeau M."/>
            <person name="Goarant C."/>
        </authorList>
    </citation>
    <scope>NUCLEOTIDE SEQUENCE [LARGE SCALE GENOMIC DNA]</scope>
    <source>
        <strain evidence="4 5">FH2-C-A2</strain>
    </source>
</reference>
<organism evidence="4 5">
    <name type="scientific">Leptospira wolffii</name>
    <dbReference type="NCBI Taxonomy" id="409998"/>
    <lineage>
        <taxon>Bacteria</taxon>
        <taxon>Pseudomonadati</taxon>
        <taxon>Spirochaetota</taxon>
        <taxon>Spirochaetia</taxon>
        <taxon>Leptospirales</taxon>
        <taxon>Leptospiraceae</taxon>
        <taxon>Leptospira</taxon>
    </lineage>
</organism>
<dbReference type="PANTHER" id="PTHR45266">
    <property type="entry name" value="OXALOACETATE DECARBOXYLASE ALPHA CHAIN"/>
    <property type="match status" value="1"/>
</dbReference>